<dbReference type="Proteomes" id="UP000485058">
    <property type="component" value="Unassembled WGS sequence"/>
</dbReference>
<accession>A0A6A0A363</accession>
<feature type="compositionally biased region" description="Basic and acidic residues" evidence="1">
    <location>
        <begin position="30"/>
        <end position="39"/>
    </location>
</feature>
<comment type="caution">
    <text evidence="2">The sequence shown here is derived from an EMBL/GenBank/DDBJ whole genome shotgun (WGS) entry which is preliminary data.</text>
</comment>
<keyword evidence="3" id="KW-1185">Reference proteome</keyword>
<evidence type="ECO:0000313" key="2">
    <source>
        <dbReference type="EMBL" id="GFH26806.1"/>
    </source>
</evidence>
<feature type="region of interest" description="Disordered" evidence="1">
    <location>
        <begin position="24"/>
        <end position="48"/>
    </location>
</feature>
<sequence length="81" mass="8829">MQLSSTLCRPLLCYLAGQRQGLDGYKPTSKAKEGNKLGEENSGTKGKGAYREEVNTATRAKPLVTLQVLQDEHAATHADPW</sequence>
<proteinExistence type="predicted"/>
<reference evidence="2 3" key="1">
    <citation type="submission" date="2020-02" db="EMBL/GenBank/DDBJ databases">
        <title>Draft genome sequence of Haematococcus lacustris strain NIES-144.</title>
        <authorList>
            <person name="Morimoto D."/>
            <person name="Nakagawa S."/>
            <person name="Yoshida T."/>
            <person name="Sawayama S."/>
        </authorList>
    </citation>
    <scope>NUCLEOTIDE SEQUENCE [LARGE SCALE GENOMIC DNA]</scope>
    <source>
        <strain evidence="2 3">NIES-144</strain>
    </source>
</reference>
<protein>
    <submittedName>
        <fullName evidence="2">Uncharacterized protein</fullName>
    </submittedName>
</protein>
<dbReference type="AlphaFoldDB" id="A0A6A0A363"/>
<feature type="non-terminal residue" evidence="2">
    <location>
        <position position="81"/>
    </location>
</feature>
<evidence type="ECO:0000313" key="3">
    <source>
        <dbReference type="Proteomes" id="UP000485058"/>
    </source>
</evidence>
<gene>
    <name evidence="2" type="ORF">HaLaN_25019</name>
</gene>
<organism evidence="2 3">
    <name type="scientific">Haematococcus lacustris</name>
    <name type="common">Green alga</name>
    <name type="synonym">Haematococcus pluvialis</name>
    <dbReference type="NCBI Taxonomy" id="44745"/>
    <lineage>
        <taxon>Eukaryota</taxon>
        <taxon>Viridiplantae</taxon>
        <taxon>Chlorophyta</taxon>
        <taxon>core chlorophytes</taxon>
        <taxon>Chlorophyceae</taxon>
        <taxon>CS clade</taxon>
        <taxon>Chlamydomonadales</taxon>
        <taxon>Haematococcaceae</taxon>
        <taxon>Haematococcus</taxon>
    </lineage>
</organism>
<name>A0A6A0A363_HAELA</name>
<evidence type="ECO:0000256" key="1">
    <source>
        <dbReference type="SAM" id="MobiDB-lite"/>
    </source>
</evidence>
<feature type="non-terminal residue" evidence="2">
    <location>
        <position position="1"/>
    </location>
</feature>
<dbReference type="EMBL" id="BLLF01003248">
    <property type="protein sequence ID" value="GFH26806.1"/>
    <property type="molecule type" value="Genomic_DNA"/>
</dbReference>